<evidence type="ECO:0000313" key="1">
    <source>
        <dbReference type="EMBL" id="TDY60543.1"/>
    </source>
</evidence>
<evidence type="ECO:0000313" key="2">
    <source>
        <dbReference type="Proteomes" id="UP000295066"/>
    </source>
</evidence>
<gene>
    <name evidence="1" type="ORF">C8D99_10892</name>
</gene>
<protein>
    <submittedName>
        <fullName evidence="1">Uncharacterized protein</fullName>
    </submittedName>
</protein>
<dbReference type="Proteomes" id="UP000295066">
    <property type="component" value="Unassembled WGS sequence"/>
</dbReference>
<sequence length="155" mass="17872">MKTFHNERGIIFARLDDDGILHKNEKQKDRLRVTGGRSHALDADLLDEVIQSGGKTLEITEKGISGETRIFRIPLGDIRKHGKRLTLAGISRWTVPLPCCELVQGPEEEWRLTARAEILRAETRRDEVQEIRAEQGVLFSDEEKTYWRTRMGYET</sequence>
<dbReference type="EMBL" id="SORI01000008">
    <property type="protein sequence ID" value="TDY60543.1"/>
    <property type="molecule type" value="Genomic_DNA"/>
</dbReference>
<proteinExistence type="predicted"/>
<name>A0A4R8M5E6_9BACT</name>
<reference evidence="1 2" key="1">
    <citation type="submission" date="2019-03" db="EMBL/GenBank/DDBJ databases">
        <title>Genomic Encyclopedia of Type Strains, Phase IV (KMG-IV): sequencing the most valuable type-strain genomes for metagenomic binning, comparative biology and taxonomic classification.</title>
        <authorList>
            <person name="Goeker M."/>
        </authorList>
    </citation>
    <scope>NUCLEOTIDE SEQUENCE [LARGE SCALE GENOMIC DNA]</scope>
    <source>
        <strain evidence="1 2">DSM 25964</strain>
    </source>
</reference>
<dbReference type="RefSeq" id="WP_133957566.1">
    <property type="nucleotide sequence ID" value="NZ_SORI01000008.1"/>
</dbReference>
<comment type="caution">
    <text evidence="1">The sequence shown here is derived from an EMBL/GenBank/DDBJ whole genome shotgun (WGS) entry which is preliminary data.</text>
</comment>
<dbReference type="AlphaFoldDB" id="A0A4R8M5E6"/>
<accession>A0A4R8M5E6</accession>
<dbReference type="OrthoDB" id="9826213at2"/>
<organism evidence="1 2">
    <name type="scientific">Aminivibrio pyruvatiphilus</name>
    <dbReference type="NCBI Taxonomy" id="1005740"/>
    <lineage>
        <taxon>Bacteria</taxon>
        <taxon>Thermotogati</taxon>
        <taxon>Synergistota</taxon>
        <taxon>Synergistia</taxon>
        <taxon>Synergistales</taxon>
        <taxon>Aminobacteriaceae</taxon>
        <taxon>Aminivibrio</taxon>
    </lineage>
</organism>
<keyword evidence="2" id="KW-1185">Reference proteome</keyword>